<dbReference type="GO" id="GO:0016788">
    <property type="term" value="F:hydrolase activity, acting on ester bonds"/>
    <property type="evidence" value="ECO:0007669"/>
    <property type="project" value="UniProtKB-ARBA"/>
</dbReference>
<evidence type="ECO:0000259" key="2">
    <source>
        <dbReference type="Pfam" id="PF13472"/>
    </source>
</evidence>
<name>A0AA41R244_9BACT</name>
<dbReference type="AlphaFoldDB" id="A0AA41R244"/>
<feature type="signal peptide" evidence="1">
    <location>
        <begin position="1"/>
        <end position="21"/>
    </location>
</feature>
<dbReference type="SUPFAM" id="SSF52266">
    <property type="entry name" value="SGNH hydrolase"/>
    <property type="match status" value="1"/>
</dbReference>
<evidence type="ECO:0000313" key="4">
    <source>
        <dbReference type="Proteomes" id="UP001165427"/>
    </source>
</evidence>
<organism evidence="3 4">
    <name type="scientific">Desulfatitalea alkaliphila</name>
    <dbReference type="NCBI Taxonomy" id="2929485"/>
    <lineage>
        <taxon>Bacteria</taxon>
        <taxon>Pseudomonadati</taxon>
        <taxon>Thermodesulfobacteriota</taxon>
        <taxon>Desulfobacteria</taxon>
        <taxon>Desulfobacterales</taxon>
        <taxon>Desulfosarcinaceae</taxon>
        <taxon>Desulfatitalea</taxon>
    </lineage>
</organism>
<accession>A0AA41R244</accession>
<feature type="domain" description="SGNH hydrolase-type esterase" evidence="2">
    <location>
        <begin position="53"/>
        <end position="222"/>
    </location>
</feature>
<proteinExistence type="predicted"/>
<evidence type="ECO:0000256" key="1">
    <source>
        <dbReference type="SAM" id="SignalP"/>
    </source>
</evidence>
<keyword evidence="1" id="KW-0732">Signal</keyword>
<keyword evidence="3" id="KW-0378">Hydrolase</keyword>
<keyword evidence="4" id="KW-1185">Reference proteome</keyword>
<dbReference type="CDD" id="cd01836">
    <property type="entry name" value="FeeA_FeeB_like"/>
    <property type="match status" value="1"/>
</dbReference>
<dbReference type="EMBL" id="JALJRB010000014">
    <property type="protein sequence ID" value="MCJ8501542.1"/>
    <property type="molecule type" value="Genomic_DNA"/>
</dbReference>
<dbReference type="RefSeq" id="WP_246909527.1">
    <property type="nucleotide sequence ID" value="NZ_JALJRB010000014.1"/>
</dbReference>
<comment type="caution">
    <text evidence="3">The sequence shown here is derived from an EMBL/GenBank/DDBJ whole genome shotgun (WGS) entry which is preliminary data.</text>
</comment>
<dbReference type="Proteomes" id="UP001165427">
    <property type="component" value="Unassembled WGS sequence"/>
</dbReference>
<protein>
    <submittedName>
        <fullName evidence="3">SGNH/GDSL hydrolase family protein</fullName>
    </submittedName>
</protein>
<feature type="chain" id="PRO_5041226529" evidence="1">
    <location>
        <begin position="22"/>
        <end position="237"/>
    </location>
</feature>
<dbReference type="Pfam" id="PF13472">
    <property type="entry name" value="Lipase_GDSL_2"/>
    <property type="match status" value="1"/>
</dbReference>
<reference evidence="3" key="1">
    <citation type="submission" date="2022-04" db="EMBL/GenBank/DDBJ databases">
        <title>Desulfatitalea alkaliphila sp. nov., a novel anaerobic sulfate-reducing bacterium isolated from terrestrial mud volcano, Taman Peninsula, Russia.</title>
        <authorList>
            <person name="Khomyakova M.A."/>
            <person name="Merkel A.Y."/>
            <person name="Slobodkin A.I."/>
        </authorList>
    </citation>
    <scope>NUCLEOTIDE SEQUENCE</scope>
    <source>
        <strain evidence="3">M08but</strain>
    </source>
</reference>
<dbReference type="InterPro" id="IPR013830">
    <property type="entry name" value="SGNH_hydro"/>
</dbReference>
<dbReference type="Gene3D" id="3.40.50.1110">
    <property type="entry name" value="SGNH hydrolase"/>
    <property type="match status" value="1"/>
</dbReference>
<sequence length="237" mass="25441">MKPDKRFAFALLMMPLLLAQALRVRRVTPKLPEPPGDRAGIFGCGPALRLLIVGDSAAAGVGAASQAEAFSGRIVARLGRHFKVHWKLEAQSGLAVQDVVALLDAASPVKADVIVVSAGVNDVIRGTTIKQWIARNRQLVAIAAGKCHCRHVLLSAVPPMHLFPALPQPLRWFLGERAKRLNQALQLHAAECNRCRVVFPDFPPDPALMAADGFHPGPLAYAQWAGHHAAIIKGILG</sequence>
<dbReference type="InterPro" id="IPR036514">
    <property type="entry name" value="SGNH_hydro_sf"/>
</dbReference>
<gene>
    <name evidence="3" type="ORF">MRX98_13225</name>
</gene>
<evidence type="ECO:0000313" key="3">
    <source>
        <dbReference type="EMBL" id="MCJ8501542.1"/>
    </source>
</evidence>